<protein>
    <submittedName>
        <fullName evidence="1">10627_t:CDS:1</fullName>
    </submittedName>
</protein>
<evidence type="ECO:0000313" key="2">
    <source>
        <dbReference type="Proteomes" id="UP000789366"/>
    </source>
</evidence>
<keyword evidence="2" id="KW-1185">Reference proteome</keyword>
<evidence type="ECO:0000313" key="1">
    <source>
        <dbReference type="EMBL" id="CAG8740835.1"/>
    </source>
</evidence>
<feature type="non-terminal residue" evidence="1">
    <location>
        <position position="1"/>
    </location>
</feature>
<name>A0ACA9Q7F8_9GLOM</name>
<accession>A0ACA9Q7F8</accession>
<reference evidence="1" key="1">
    <citation type="submission" date="2021-06" db="EMBL/GenBank/DDBJ databases">
        <authorList>
            <person name="Kallberg Y."/>
            <person name="Tangrot J."/>
            <person name="Rosling A."/>
        </authorList>
    </citation>
    <scope>NUCLEOTIDE SEQUENCE</scope>
    <source>
        <strain evidence="1">28 12/20/2015</strain>
    </source>
</reference>
<proteinExistence type="predicted"/>
<feature type="non-terminal residue" evidence="1">
    <location>
        <position position="187"/>
    </location>
</feature>
<sequence length="187" mass="22072">TKKHEYKDYKTVALKTLSNSQNLKEDFLQELTLYKMFRSSVSNMVPCYGISRDTEGNYIMVMEYMKEGNLRDYLRKNYKELVFYNDKRIHQDFHSGNIIVDVVEGDEITHDTKLALKIIRDGEPNNRPTAREVSGIVGEWFEEKRGFIGECSGLKTDTQFYHQYEEAEKHNKTLPEEIKYPTYQSQE</sequence>
<gene>
    <name evidence="1" type="ORF">SPELUC_LOCUS13792</name>
</gene>
<dbReference type="EMBL" id="CAJVPW010037830">
    <property type="protein sequence ID" value="CAG8740835.1"/>
    <property type="molecule type" value="Genomic_DNA"/>
</dbReference>
<organism evidence="1 2">
    <name type="scientific">Cetraspora pellucida</name>
    <dbReference type="NCBI Taxonomy" id="1433469"/>
    <lineage>
        <taxon>Eukaryota</taxon>
        <taxon>Fungi</taxon>
        <taxon>Fungi incertae sedis</taxon>
        <taxon>Mucoromycota</taxon>
        <taxon>Glomeromycotina</taxon>
        <taxon>Glomeromycetes</taxon>
        <taxon>Diversisporales</taxon>
        <taxon>Gigasporaceae</taxon>
        <taxon>Cetraspora</taxon>
    </lineage>
</organism>
<comment type="caution">
    <text evidence="1">The sequence shown here is derived from an EMBL/GenBank/DDBJ whole genome shotgun (WGS) entry which is preliminary data.</text>
</comment>
<dbReference type="Proteomes" id="UP000789366">
    <property type="component" value="Unassembled WGS sequence"/>
</dbReference>